<keyword evidence="11" id="KW-1185">Reference proteome</keyword>
<dbReference type="Proteomes" id="UP001149165">
    <property type="component" value="Unassembled WGS sequence"/>
</dbReference>
<dbReference type="PANTHER" id="PTHR33911">
    <property type="entry name" value="RRNA-PROCESSING PROTEIN EFG1"/>
    <property type="match status" value="1"/>
</dbReference>
<sequence>MSDSRNIRGESSKRKSHHGSTDLAPRKKHHRATTDNDEDVEMEDLESDDGTQAQSTRNPKGNPAPRDDKEFTSVNDLKRRIRDVKRLLAKGRLPADARVVQERALAGYEQDLAEETARRDRSHLIKKYHFVRFLDRKTATKNLNRLLRREKEKDLDSKQKSRLQQKIHDARVNLNYTIYYPLTEKYLSLYPKSEEKSSAEAEADSESESEDKKHKKQEKAAKPPLWSVVDKCMAEDTLDLLREGKLNIGHDGKPNPVITKTKPVQHVGESKKPKKDFKKDEPKEIKQGTRRERRAAINDAPNGRKDKQNRKDYGRERDRLQDVAVQHAGDDSDGGFFDE</sequence>
<feature type="compositionally biased region" description="Basic and acidic residues" evidence="9">
    <location>
        <begin position="1"/>
        <end position="13"/>
    </location>
</feature>
<accession>A0A9W9F5W9</accession>
<feature type="compositionally biased region" description="Basic and acidic residues" evidence="9">
    <location>
        <begin position="277"/>
        <end position="321"/>
    </location>
</feature>
<evidence type="ECO:0000256" key="3">
    <source>
        <dbReference type="ARBA" id="ARBA00006916"/>
    </source>
</evidence>
<proteinExistence type="inferred from homology"/>
<dbReference type="EMBL" id="JAPQKH010000006">
    <property type="protein sequence ID" value="KAJ5094223.1"/>
    <property type="molecule type" value="Genomic_DNA"/>
</dbReference>
<evidence type="ECO:0000256" key="4">
    <source>
        <dbReference type="ARBA" id="ARBA00018689"/>
    </source>
</evidence>
<name>A0A9W9F5W9_9EURO</name>
<evidence type="ECO:0000256" key="7">
    <source>
        <dbReference type="ARBA" id="ARBA00023054"/>
    </source>
</evidence>
<feature type="compositionally biased region" description="Polar residues" evidence="9">
    <location>
        <begin position="50"/>
        <end position="59"/>
    </location>
</feature>
<evidence type="ECO:0000256" key="6">
    <source>
        <dbReference type="ARBA" id="ARBA00022552"/>
    </source>
</evidence>
<evidence type="ECO:0000313" key="11">
    <source>
        <dbReference type="Proteomes" id="UP001149165"/>
    </source>
</evidence>
<keyword evidence="6" id="KW-0698">rRNA processing</keyword>
<evidence type="ECO:0000256" key="5">
    <source>
        <dbReference type="ARBA" id="ARBA00019827"/>
    </source>
</evidence>
<feature type="region of interest" description="Disordered" evidence="9">
    <location>
        <begin position="246"/>
        <end position="339"/>
    </location>
</feature>
<gene>
    <name evidence="10" type="ORF">N7456_010084</name>
</gene>
<comment type="caution">
    <text evidence="10">The sequence shown here is derived from an EMBL/GenBank/DDBJ whole genome shotgun (WGS) entry which is preliminary data.</text>
</comment>
<dbReference type="InterPro" id="IPR019310">
    <property type="entry name" value="Efg1"/>
</dbReference>
<evidence type="ECO:0000256" key="8">
    <source>
        <dbReference type="ARBA" id="ARBA00023242"/>
    </source>
</evidence>
<protein>
    <recommendedName>
        <fullName evidence="4">rRNA-processing protein EFG1</fullName>
    </recommendedName>
    <alternativeName>
        <fullName evidence="5">rRNA-processing protein efg1</fullName>
    </alternativeName>
</protein>
<feature type="region of interest" description="Disordered" evidence="9">
    <location>
        <begin position="197"/>
        <end position="223"/>
    </location>
</feature>
<evidence type="ECO:0000256" key="1">
    <source>
        <dbReference type="ARBA" id="ARBA00002773"/>
    </source>
</evidence>
<dbReference type="InterPro" id="IPR050786">
    <property type="entry name" value="EFG1_rRNA-proc"/>
</dbReference>
<evidence type="ECO:0000313" key="10">
    <source>
        <dbReference type="EMBL" id="KAJ5094223.1"/>
    </source>
</evidence>
<keyword evidence="7" id="KW-0175">Coiled coil</keyword>
<evidence type="ECO:0000256" key="9">
    <source>
        <dbReference type="SAM" id="MobiDB-lite"/>
    </source>
</evidence>
<feature type="region of interest" description="Disordered" evidence="9">
    <location>
        <begin position="1"/>
        <end position="74"/>
    </location>
</feature>
<comment type="function">
    <text evidence="1">Involved in rRNA processing.</text>
</comment>
<evidence type="ECO:0000256" key="2">
    <source>
        <dbReference type="ARBA" id="ARBA00004604"/>
    </source>
</evidence>
<comment type="similarity">
    <text evidence="3">Belongs to the EFG1 family.</text>
</comment>
<comment type="subcellular location">
    <subcellularLocation>
        <location evidence="2">Nucleus</location>
        <location evidence="2">Nucleolus</location>
    </subcellularLocation>
</comment>
<reference evidence="10" key="2">
    <citation type="journal article" date="2023" name="IMA Fungus">
        <title>Comparative genomic study of the Penicillium genus elucidates a diverse pangenome and 15 lateral gene transfer events.</title>
        <authorList>
            <person name="Petersen C."/>
            <person name="Sorensen T."/>
            <person name="Nielsen M.R."/>
            <person name="Sondergaard T.E."/>
            <person name="Sorensen J.L."/>
            <person name="Fitzpatrick D.A."/>
            <person name="Frisvad J.C."/>
            <person name="Nielsen K.L."/>
        </authorList>
    </citation>
    <scope>NUCLEOTIDE SEQUENCE</scope>
    <source>
        <strain evidence="10">IBT 30069</strain>
    </source>
</reference>
<dbReference type="AlphaFoldDB" id="A0A9W9F5W9"/>
<reference evidence="10" key="1">
    <citation type="submission" date="2022-11" db="EMBL/GenBank/DDBJ databases">
        <authorList>
            <person name="Petersen C."/>
        </authorList>
    </citation>
    <scope>NUCLEOTIDE SEQUENCE</scope>
    <source>
        <strain evidence="10">IBT 30069</strain>
    </source>
</reference>
<dbReference type="PANTHER" id="PTHR33911:SF1">
    <property type="entry name" value="RRNA-PROCESSING PROTEIN EFG1"/>
    <property type="match status" value="1"/>
</dbReference>
<dbReference type="Pfam" id="PF10153">
    <property type="entry name" value="Efg1"/>
    <property type="match status" value="1"/>
</dbReference>
<dbReference type="GO" id="GO:0000462">
    <property type="term" value="P:maturation of SSU-rRNA from tricistronic rRNA transcript (SSU-rRNA, 5.8S rRNA, LSU-rRNA)"/>
    <property type="evidence" value="ECO:0007669"/>
    <property type="project" value="TreeGrafter"/>
</dbReference>
<dbReference type="OrthoDB" id="47732at2759"/>
<dbReference type="GO" id="GO:0030688">
    <property type="term" value="C:preribosome, small subunit precursor"/>
    <property type="evidence" value="ECO:0007669"/>
    <property type="project" value="TreeGrafter"/>
</dbReference>
<keyword evidence="8" id="KW-0539">Nucleus</keyword>
<organism evidence="10 11">
    <name type="scientific">Penicillium angulare</name>
    <dbReference type="NCBI Taxonomy" id="116970"/>
    <lineage>
        <taxon>Eukaryota</taxon>
        <taxon>Fungi</taxon>
        <taxon>Dikarya</taxon>
        <taxon>Ascomycota</taxon>
        <taxon>Pezizomycotina</taxon>
        <taxon>Eurotiomycetes</taxon>
        <taxon>Eurotiomycetidae</taxon>
        <taxon>Eurotiales</taxon>
        <taxon>Aspergillaceae</taxon>
        <taxon>Penicillium</taxon>
    </lineage>
</organism>
<feature type="compositionally biased region" description="Acidic residues" evidence="9">
    <location>
        <begin position="35"/>
        <end position="49"/>
    </location>
</feature>
<dbReference type="GO" id="GO:0005730">
    <property type="term" value="C:nucleolus"/>
    <property type="evidence" value="ECO:0007669"/>
    <property type="project" value="UniProtKB-SubCell"/>
</dbReference>